<name>A0A7S4C8F0_9EUGL</name>
<accession>A0A7S4C8F0</accession>
<sequence>MAQAWCMVTGGEMEGTAGLRQTDNGLGRCPPQVKNACKCPNKGFEGMCRRCDSDSTESHTAKYAPAVGQQPIANFATGKQPGAMQRKRMDINCYQTTASLDINCSR</sequence>
<organism evidence="1">
    <name type="scientific">Eutreptiella gymnastica</name>
    <dbReference type="NCBI Taxonomy" id="73025"/>
    <lineage>
        <taxon>Eukaryota</taxon>
        <taxon>Discoba</taxon>
        <taxon>Euglenozoa</taxon>
        <taxon>Euglenida</taxon>
        <taxon>Spirocuta</taxon>
        <taxon>Euglenophyceae</taxon>
        <taxon>Eutreptiales</taxon>
        <taxon>Eutreptiaceae</taxon>
        <taxon>Eutreptiella</taxon>
    </lineage>
</organism>
<reference evidence="1" key="1">
    <citation type="submission" date="2021-01" db="EMBL/GenBank/DDBJ databases">
        <authorList>
            <person name="Corre E."/>
            <person name="Pelletier E."/>
            <person name="Niang G."/>
            <person name="Scheremetjew M."/>
            <person name="Finn R."/>
            <person name="Kale V."/>
            <person name="Holt S."/>
            <person name="Cochrane G."/>
            <person name="Meng A."/>
            <person name="Brown T."/>
            <person name="Cohen L."/>
        </authorList>
    </citation>
    <scope>NUCLEOTIDE SEQUENCE</scope>
    <source>
        <strain evidence="1">CCMP1594</strain>
    </source>
</reference>
<gene>
    <name evidence="1" type="ORF">EGYM00163_LOCUS1208</name>
</gene>
<evidence type="ECO:0000313" key="1">
    <source>
        <dbReference type="EMBL" id="CAE0790094.1"/>
    </source>
</evidence>
<proteinExistence type="predicted"/>
<protein>
    <submittedName>
        <fullName evidence="1">Uncharacterized protein</fullName>
    </submittedName>
</protein>
<dbReference type="EMBL" id="HBJA01003747">
    <property type="protein sequence ID" value="CAE0790094.1"/>
    <property type="molecule type" value="Transcribed_RNA"/>
</dbReference>
<dbReference type="AlphaFoldDB" id="A0A7S4C8F0"/>